<accession>A0ABV7EKV5</accession>
<name>A0ABV7EKV5_9GAMM</name>
<gene>
    <name evidence="1" type="ORF">ACFOSU_00180</name>
</gene>
<keyword evidence="2" id="KW-1185">Reference proteome</keyword>
<dbReference type="EMBL" id="JBHRSS010000001">
    <property type="protein sequence ID" value="MFC3102302.1"/>
    <property type="molecule type" value="Genomic_DNA"/>
</dbReference>
<reference evidence="2" key="1">
    <citation type="journal article" date="2019" name="Int. J. Syst. Evol. Microbiol.">
        <title>The Global Catalogue of Microorganisms (GCM) 10K type strain sequencing project: providing services to taxonomists for standard genome sequencing and annotation.</title>
        <authorList>
            <consortium name="The Broad Institute Genomics Platform"/>
            <consortium name="The Broad Institute Genome Sequencing Center for Infectious Disease"/>
            <person name="Wu L."/>
            <person name="Ma J."/>
        </authorList>
    </citation>
    <scope>NUCLEOTIDE SEQUENCE [LARGE SCALE GENOMIC DNA]</scope>
    <source>
        <strain evidence="2">KCTC 52640</strain>
    </source>
</reference>
<sequence length="247" mass="26884">MRGFPQLIGLVMTLGAVVLLGGCAFLRGSAAGSAYVQDDMRHLRLPGAAASGHQAVAYRSPFEYQEYDRSHVDGRAEALFIRATASGTAVDLSSRQLESLTRLWAFNRQAGPLEWEPARAHELPGAGIDYRLYRHRGGAGSRSCMAFIRTWALQSLDPLNRPRRAYFGYFCRPPGQTLSTAAAEHYLRRLTVASPPLLGFHLGQAVPRDPTARAHARGSTSPDWGIATFPLNRLGRYPIGGASSPGH</sequence>
<protein>
    <recommendedName>
        <fullName evidence="3">Lipoprotein</fullName>
    </recommendedName>
</protein>
<evidence type="ECO:0008006" key="3">
    <source>
        <dbReference type="Google" id="ProtNLM"/>
    </source>
</evidence>
<evidence type="ECO:0000313" key="2">
    <source>
        <dbReference type="Proteomes" id="UP001595462"/>
    </source>
</evidence>
<dbReference type="PROSITE" id="PS51257">
    <property type="entry name" value="PROKAR_LIPOPROTEIN"/>
    <property type="match status" value="1"/>
</dbReference>
<evidence type="ECO:0000313" key="1">
    <source>
        <dbReference type="EMBL" id="MFC3102302.1"/>
    </source>
</evidence>
<proteinExistence type="predicted"/>
<organism evidence="1 2">
    <name type="scientific">Salinisphaera aquimarina</name>
    <dbReference type="NCBI Taxonomy" id="2094031"/>
    <lineage>
        <taxon>Bacteria</taxon>
        <taxon>Pseudomonadati</taxon>
        <taxon>Pseudomonadota</taxon>
        <taxon>Gammaproteobacteria</taxon>
        <taxon>Salinisphaerales</taxon>
        <taxon>Salinisphaeraceae</taxon>
        <taxon>Salinisphaera</taxon>
    </lineage>
</organism>
<dbReference type="RefSeq" id="WP_380685218.1">
    <property type="nucleotide sequence ID" value="NZ_JBHRSS010000001.1"/>
</dbReference>
<dbReference type="Proteomes" id="UP001595462">
    <property type="component" value="Unassembled WGS sequence"/>
</dbReference>
<comment type="caution">
    <text evidence="1">The sequence shown here is derived from an EMBL/GenBank/DDBJ whole genome shotgun (WGS) entry which is preliminary data.</text>
</comment>